<keyword evidence="1" id="KW-0812">Transmembrane</keyword>
<feature type="transmembrane region" description="Helical" evidence="1">
    <location>
        <begin position="64"/>
        <end position="83"/>
    </location>
</feature>
<name>A0A386K6X7_9CAUD</name>
<evidence type="ECO:0000256" key="1">
    <source>
        <dbReference type="SAM" id="Phobius"/>
    </source>
</evidence>
<feature type="transmembrane region" description="Helical" evidence="1">
    <location>
        <begin position="90"/>
        <end position="107"/>
    </location>
</feature>
<keyword evidence="1" id="KW-0472">Membrane</keyword>
<dbReference type="Proteomes" id="UP000281415">
    <property type="component" value="Segment"/>
</dbReference>
<proteinExistence type="predicted"/>
<gene>
    <name evidence="2" type="ORF">Ray17_40</name>
</gene>
<keyword evidence="3" id="KW-1185">Reference proteome</keyword>
<organism evidence="2 3">
    <name type="scientific">Bacillus phage Ray17</name>
    <dbReference type="NCBI Taxonomy" id="2315627"/>
    <lineage>
        <taxon>Viruses</taxon>
        <taxon>Duplodnaviria</taxon>
        <taxon>Heunggongvirae</taxon>
        <taxon>Uroviricota</taxon>
        <taxon>Caudoviricetes</taxon>
        <taxon>Trautnerviridae</taxon>
        <taxon>Polsinellivirinae</taxon>
        <taxon>Splendidredvirus</taxon>
        <taxon>Splendidredvirus ray17</taxon>
    </lineage>
</organism>
<accession>A0A386K6X7</accession>
<sequence>MKFILGESGMTEAKEVNWIMDRYNDFSDWVVNKETELVLKPVGEFFHGLGAALWQWFIENLPDMIGYGAVAAGILIIIGSMTGKGGMIKPLAYFSGALIIAICILGGV</sequence>
<evidence type="ECO:0000313" key="2">
    <source>
        <dbReference type="EMBL" id="AYD80941.1"/>
    </source>
</evidence>
<dbReference type="EMBL" id="MH752385">
    <property type="protein sequence ID" value="AYD80941.1"/>
    <property type="molecule type" value="Genomic_DNA"/>
</dbReference>
<protein>
    <submittedName>
        <fullName evidence="2">Uncharacterized protein</fullName>
    </submittedName>
</protein>
<keyword evidence="1" id="KW-1133">Transmembrane helix</keyword>
<reference evidence="3" key="1">
    <citation type="submission" date="2018-08" db="EMBL/GenBank/DDBJ databases">
        <authorList>
            <person name="Showalter R."/>
            <person name="Adat I."/>
            <person name="Raab R."/>
            <person name="Temple L."/>
        </authorList>
    </citation>
    <scope>NUCLEOTIDE SEQUENCE [LARGE SCALE GENOMIC DNA]</scope>
</reference>
<evidence type="ECO:0000313" key="3">
    <source>
        <dbReference type="Proteomes" id="UP000281415"/>
    </source>
</evidence>